<reference evidence="1" key="1">
    <citation type="journal article" date="2020" name="mSystems">
        <title>Genome- and Community-Level Interaction Insights into Carbon Utilization and Element Cycling Functions of Hydrothermarchaeota in Hydrothermal Sediment.</title>
        <authorList>
            <person name="Zhou Z."/>
            <person name="Liu Y."/>
            <person name="Xu W."/>
            <person name="Pan J."/>
            <person name="Luo Z.H."/>
            <person name="Li M."/>
        </authorList>
    </citation>
    <scope>NUCLEOTIDE SEQUENCE [LARGE SCALE GENOMIC DNA]</scope>
    <source>
        <strain evidence="1">SpSt-721</strain>
    </source>
</reference>
<sequence length="217" mass="25118">MTTIMPNSETYLTPILQLLNRLGVEDLGNIVRRAIKLISEKGVSINHVLAELLIYHYLLRQGYSYVSIEESVGIARCDVYAIKEEFNICIEIEFYTVPQDFVLNRTKYILARHIRKLIQIAKSNIKAAVFAYPYGSIPLVPLEIMKPIDNRSKKKIVELVSSIREMLPLDNSDIDYLMKVEIHSIYIFDIDTGKIYELTPSEAEYLITLYENRVLRK</sequence>
<comment type="caution">
    <text evidence="1">The sequence shown here is derived from an EMBL/GenBank/DDBJ whole genome shotgun (WGS) entry which is preliminary data.</text>
</comment>
<evidence type="ECO:0000313" key="1">
    <source>
        <dbReference type="EMBL" id="HGV66746.1"/>
    </source>
</evidence>
<accession>A0A7J3QEA9</accession>
<organism evidence="1">
    <name type="scientific">Ignisphaera aggregans</name>
    <dbReference type="NCBI Taxonomy" id="334771"/>
    <lineage>
        <taxon>Archaea</taxon>
        <taxon>Thermoproteota</taxon>
        <taxon>Thermoprotei</taxon>
        <taxon>Desulfurococcales</taxon>
        <taxon>Desulfurococcaceae</taxon>
        <taxon>Ignisphaera</taxon>
    </lineage>
</organism>
<dbReference type="AlphaFoldDB" id="A0A7J3QEA9"/>
<gene>
    <name evidence="1" type="ORF">ENV02_02890</name>
</gene>
<dbReference type="EMBL" id="DTET01000139">
    <property type="protein sequence ID" value="HGV66746.1"/>
    <property type="molecule type" value="Genomic_DNA"/>
</dbReference>
<protein>
    <submittedName>
        <fullName evidence="1">Uncharacterized protein</fullName>
    </submittedName>
</protein>
<name>A0A7J3QEA9_9CREN</name>
<proteinExistence type="predicted"/>